<dbReference type="InterPro" id="IPR029058">
    <property type="entry name" value="AB_hydrolase_fold"/>
</dbReference>
<dbReference type="RefSeq" id="WP_254086668.1">
    <property type="nucleotide sequence ID" value="NZ_JAHESE010000029.1"/>
</dbReference>
<accession>A0AAP2E3K8</accession>
<dbReference type="InterPro" id="IPR046879">
    <property type="entry name" value="KANL3/Tex30_Abhydrolase"/>
</dbReference>
<keyword evidence="2" id="KW-0378">Hydrolase</keyword>
<feature type="domain" description="KANL3/Tex30 alpha/beta hydrolase-like" evidence="1">
    <location>
        <begin position="34"/>
        <end position="205"/>
    </location>
</feature>
<dbReference type="EMBL" id="JAHESE010000029">
    <property type="protein sequence ID" value="MBT1711092.1"/>
    <property type="molecule type" value="Genomic_DNA"/>
</dbReference>
<reference evidence="2 3" key="1">
    <citation type="submission" date="2021-05" db="EMBL/GenBank/DDBJ databases">
        <title>A Polyphasic approach of four new species of the genus Ohtaekwangia: Ohtaekwangia histidinii sp. nov., Ohtaekwangia cretensis sp. nov., Ohtaekwangia indiensis sp. nov., Ohtaekwangia reichenbachii sp. nov. from diverse environment.</title>
        <authorList>
            <person name="Octaviana S."/>
        </authorList>
    </citation>
    <scope>NUCLEOTIDE SEQUENCE [LARGE SCALE GENOMIC DNA]</scope>
    <source>
        <strain evidence="2 3">PWU5</strain>
    </source>
</reference>
<dbReference type="Proteomes" id="UP001319080">
    <property type="component" value="Unassembled WGS sequence"/>
</dbReference>
<dbReference type="Gene3D" id="3.40.50.1820">
    <property type="entry name" value="alpha/beta hydrolase"/>
    <property type="match status" value="1"/>
</dbReference>
<evidence type="ECO:0000313" key="2">
    <source>
        <dbReference type="EMBL" id="MBT1711092.1"/>
    </source>
</evidence>
<comment type="caution">
    <text evidence="2">The sequence shown here is derived from an EMBL/GenBank/DDBJ whole genome shotgun (WGS) entry which is preliminary data.</text>
</comment>
<name>A0AAP2E3K8_9BACT</name>
<dbReference type="AlphaFoldDB" id="A0AAP2E3K8"/>
<keyword evidence="3" id="KW-1185">Reference proteome</keyword>
<dbReference type="PANTHER" id="PTHR13136:SF11">
    <property type="entry name" value="TESTIS-EXPRESSED PROTEIN 30"/>
    <property type="match status" value="1"/>
</dbReference>
<dbReference type="Pfam" id="PF20408">
    <property type="entry name" value="Abhydrolase_11"/>
    <property type="match status" value="1"/>
</dbReference>
<dbReference type="SUPFAM" id="SSF53474">
    <property type="entry name" value="alpha/beta-Hydrolases"/>
    <property type="match status" value="1"/>
</dbReference>
<organism evidence="2 3">
    <name type="scientific">Dawidia cretensis</name>
    <dbReference type="NCBI Taxonomy" id="2782350"/>
    <lineage>
        <taxon>Bacteria</taxon>
        <taxon>Pseudomonadati</taxon>
        <taxon>Bacteroidota</taxon>
        <taxon>Cytophagia</taxon>
        <taxon>Cytophagales</taxon>
        <taxon>Chryseotaleaceae</taxon>
        <taxon>Dawidia</taxon>
    </lineage>
</organism>
<protein>
    <submittedName>
        <fullName evidence="2">Alpha/beta fold hydrolase</fullName>
    </submittedName>
</protein>
<evidence type="ECO:0000313" key="3">
    <source>
        <dbReference type="Proteomes" id="UP001319080"/>
    </source>
</evidence>
<gene>
    <name evidence="2" type="ORF">KK062_22810</name>
</gene>
<sequence>MASRAYTPVTGTVVISPGAGAVSVRAIIPPDMIALLVLGHGAGAGMLHSFMESLAQALADQGIGTVRYNFPYMEQGRKLPDKAPLATETVARVVDYAHKQYPGVPLLAGGKSFGGRMTSHYAAAASGELLRGIVFYGFPLHPAKKPDTSRADHLPAITLPMLFLQGTRDALAEWPLIEAVCKTLPTATLVKIDGADHSFAAGKKDVISILAAETRQWFDGL</sequence>
<dbReference type="PANTHER" id="PTHR13136">
    <property type="entry name" value="TESTIS DEVELOPMENT PROTEIN PRTD"/>
    <property type="match status" value="1"/>
</dbReference>
<dbReference type="GO" id="GO:0016787">
    <property type="term" value="F:hydrolase activity"/>
    <property type="evidence" value="ECO:0007669"/>
    <property type="project" value="UniProtKB-KW"/>
</dbReference>
<evidence type="ECO:0000259" key="1">
    <source>
        <dbReference type="Pfam" id="PF20408"/>
    </source>
</evidence>
<proteinExistence type="predicted"/>
<dbReference type="InterPro" id="IPR026555">
    <property type="entry name" value="NSL3/Tex30"/>
</dbReference>